<dbReference type="AlphaFoldDB" id="E2BGI8"/>
<reference evidence="1 2" key="1">
    <citation type="journal article" date="2010" name="Science">
        <title>Genomic comparison of the ants Camponotus floridanus and Harpegnathos saltator.</title>
        <authorList>
            <person name="Bonasio R."/>
            <person name="Zhang G."/>
            <person name="Ye C."/>
            <person name="Mutti N.S."/>
            <person name="Fang X."/>
            <person name="Qin N."/>
            <person name="Donahue G."/>
            <person name="Yang P."/>
            <person name="Li Q."/>
            <person name="Li C."/>
            <person name="Zhang P."/>
            <person name="Huang Z."/>
            <person name="Berger S.L."/>
            <person name="Reinberg D."/>
            <person name="Wang J."/>
            <person name="Liebig J."/>
        </authorList>
    </citation>
    <scope>NUCLEOTIDE SEQUENCE [LARGE SCALE GENOMIC DNA]</scope>
    <source>
        <strain evidence="1 2">R22 G/1</strain>
    </source>
</reference>
<sequence length="132" mass="14541">MGKLRLSPLRNHQGSAKYAQSSERNGLYRLLWPNLCVLSTGYEFGFTRWPGRICGCNAKATAVPANAFAVPEVLAEQDLFKVKCSEVSEKPSTWADSLNLETGRLLSDVVRDASAGFIDGLGWTLVDFNANW</sequence>
<evidence type="ECO:0000313" key="2">
    <source>
        <dbReference type="Proteomes" id="UP000008237"/>
    </source>
</evidence>
<proteinExistence type="predicted"/>
<protein>
    <submittedName>
        <fullName evidence="1">Uncharacterized protein</fullName>
    </submittedName>
</protein>
<evidence type="ECO:0000313" key="1">
    <source>
        <dbReference type="EMBL" id="EFN85181.1"/>
    </source>
</evidence>
<gene>
    <name evidence="1" type="ORF">EAI_06375</name>
</gene>
<dbReference type="InParanoid" id="E2BGI8"/>
<organism evidence="2">
    <name type="scientific">Harpegnathos saltator</name>
    <name type="common">Jerdon's jumping ant</name>
    <dbReference type="NCBI Taxonomy" id="610380"/>
    <lineage>
        <taxon>Eukaryota</taxon>
        <taxon>Metazoa</taxon>
        <taxon>Ecdysozoa</taxon>
        <taxon>Arthropoda</taxon>
        <taxon>Hexapoda</taxon>
        <taxon>Insecta</taxon>
        <taxon>Pterygota</taxon>
        <taxon>Neoptera</taxon>
        <taxon>Endopterygota</taxon>
        <taxon>Hymenoptera</taxon>
        <taxon>Apocrita</taxon>
        <taxon>Aculeata</taxon>
        <taxon>Formicoidea</taxon>
        <taxon>Formicidae</taxon>
        <taxon>Ponerinae</taxon>
        <taxon>Ponerini</taxon>
        <taxon>Harpegnathos</taxon>
    </lineage>
</organism>
<accession>E2BGI8</accession>
<keyword evidence="2" id="KW-1185">Reference proteome</keyword>
<dbReference type="EMBL" id="GL448189">
    <property type="protein sequence ID" value="EFN85181.1"/>
    <property type="molecule type" value="Genomic_DNA"/>
</dbReference>
<name>E2BGI8_HARSA</name>
<dbReference type="Proteomes" id="UP000008237">
    <property type="component" value="Unassembled WGS sequence"/>
</dbReference>